<keyword evidence="2" id="KW-0732">Signal</keyword>
<dbReference type="RefSeq" id="WP_146584198.1">
    <property type="nucleotide sequence ID" value="NZ_SJPO01000001.1"/>
</dbReference>
<feature type="compositionally biased region" description="Low complexity" evidence="1">
    <location>
        <begin position="668"/>
        <end position="678"/>
    </location>
</feature>
<feature type="region of interest" description="Disordered" evidence="1">
    <location>
        <begin position="58"/>
        <end position="77"/>
    </location>
</feature>
<feature type="compositionally biased region" description="Basic and acidic residues" evidence="1">
    <location>
        <begin position="386"/>
        <end position="427"/>
    </location>
</feature>
<sequence length="711" mass="81811" precursor="true">MTHRFLTGLLAAGLYATSALAQPDSPGAPTPGDAPQVLDHGPVHEAFADPLRFDASDEPITINQQPPEPVNELPPEYKPEGDNVEWIPGYWMWDDTRDDFIWVSGVYRNLPPGQTWVVGYWSQADRGYTWTPGFWTSAEQRNVQYLPYPPESLEEGPTSEAPGENYFWIPGCWQYRSNDYAWQAGYWYQGNQNWVWTPSHYYYTRRGAIYVNGYWDYPLASRGLLYAPVYWNSGYGVGYRYRPRSVLSTVGLLTSLFVGPRYGYHYGPSSYYANYNSYRPWHSAYNTRYGYYGNRGYDPLLAYYAWNFGRNQSGWQNRAHNHWNNDWKQWNHNDDNRSRRDNSFDRNSLVRNAEQLHRSNRNDFRLTRVDNGQLDRLGQQAGQYDQFRRQREQVERGGDRQFSQRDQRPGRDRDTVDSEARNGERGNRGRNSVDATAQLNLPDWARERGRSATQQGERGNRQRGNQASQQARSQQPQVEQQARSQQQAQAQEQAQTQARQRAEQQARAQADPRQRMDQRRDQRTFSNQDGNDARSRGNRGPEGQQNRELRAYRGPDASAQQDQQRAQQQRDQQQRALQQRAQDQQRSQQQRAQQQRDLQQRSQPQGSQQGQPSFRGFRGGQSPSAAPQLNRSMPQQSQPNVQRRSVPQVQPQRSAPQRAQSPRVQTQPAPSRRAAPAPNVQRSRGPSGPPAAQQGGGGGSFRGFRGGKGKD</sequence>
<keyword evidence="4" id="KW-1185">Reference proteome</keyword>
<dbReference type="AlphaFoldDB" id="A0A5C5ZF31"/>
<dbReference type="EMBL" id="SJPO01000001">
    <property type="protein sequence ID" value="TWT85984.1"/>
    <property type="molecule type" value="Genomic_DNA"/>
</dbReference>
<feature type="region of interest" description="Disordered" evidence="1">
    <location>
        <begin position="377"/>
        <end position="711"/>
    </location>
</feature>
<evidence type="ECO:0000256" key="2">
    <source>
        <dbReference type="SAM" id="SignalP"/>
    </source>
</evidence>
<feature type="signal peptide" evidence="2">
    <location>
        <begin position="1"/>
        <end position="21"/>
    </location>
</feature>
<reference evidence="3 4" key="1">
    <citation type="submission" date="2019-02" db="EMBL/GenBank/DDBJ databases">
        <title>Deep-cultivation of Planctomycetes and their phenomic and genomic characterization uncovers novel biology.</title>
        <authorList>
            <person name="Wiegand S."/>
            <person name="Jogler M."/>
            <person name="Boedeker C."/>
            <person name="Pinto D."/>
            <person name="Vollmers J."/>
            <person name="Rivas-Marin E."/>
            <person name="Kohn T."/>
            <person name="Peeters S.H."/>
            <person name="Heuer A."/>
            <person name="Rast P."/>
            <person name="Oberbeckmann S."/>
            <person name="Bunk B."/>
            <person name="Jeske O."/>
            <person name="Meyerdierks A."/>
            <person name="Storesund J.E."/>
            <person name="Kallscheuer N."/>
            <person name="Luecker S."/>
            <person name="Lage O.M."/>
            <person name="Pohl T."/>
            <person name="Merkel B.J."/>
            <person name="Hornburger P."/>
            <person name="Mueller R.-W."/>
            <person name="Bruemmer F."/>
            <person name="Labrenz M."/>
            <person name="Spormann A.M."/>
            <person name="Op Den Camp H."/>
            <person name="Overmann J."/>
            <person name="Amann R."/>
            <person name="Jetten M.S.M."/>
            <person name="Mascher T."/>
            <person name="Medema M.H."/>
            <person name="Devos D.P."/>
            <person name="Kaster A.-K."/>
            <person name="Ovreas L."/>
            <person name="Rohde M."/>
            <person name="Galperin M.Y."/>
            <person name="Jogler C."/>
        </authorList>
    </citation>
    <scope>NUCLEOTIDE SEQUENCE [LARGE SCALE GENOMIC DNA]</scope>
    <source>
        <strain evidence="3 4">Pla123a</strain>
    </source>
</reference>
<evidence type="ECO:0008006" key="5">
    <source>
        <dbReference type="Google" id="ProtNLM"/>
    </source>
</evidence>
<feature type="compositionally biased region" description="Polar residues" evidence="1">
    <location>
        <begin position="621"/>
        <end position="637"/>
    </location>
</feature>
<dbReference type="Proteomes" id="UP000318478">
    <property type="component" value="Unassembled WGS sequence"/>
</dbReference>
<organism evidence="3 4">
    <name type="scientific">Posidoniimonas polymericola</name>
    <dbReference type="NCBI Taxonomy" id="2528002"/>
    <lineage>
        <taxon>Bacteria</taxon>
        <taxon>Pseudomonadati</taxon>
        <taxon>Planctomycetota</taxon>
        <taxon>Planctomycetia</taxon>
        <taxon>Pirellulales</taxon>
        <taxon>Lacipirellulaceae</taxon>
        <taxon>Posidoniimonas</taxon>
    </lineage>
</organism>
<feature type="compositionally biased region" description="Gly residues" evidence="1">
    <location>
        <begin position="694"/>
        <end position="711"/>
    </location>
</feature>
<evidence type="ECO:0000256" key="1">
    <source>
        <dbReference type="SAM" id="MobiDB-lite"/>
    </source>
</evidence>
<evidence type="ECO:0000313" key="3">
    <source>
        <dbReference type="EMBL" id="TWT85984.1"/>
    </source>
</evidence>
<feature type="chain" id="PRO_5022892526" description="YXWGXW repeat (2 copies)" evidence="2">
    <location>
        <begin position="22"/>
        <end position="711"/>
    </location>
</feature>
<proteinExistence type="predicted"/>
<feature type="compositionally biased region" description="Polar residues" evidence="1">
    <location>
        <begin position="655"/>
        <end position="667"/>
    </location>
</feature>
<name>A0A5C5ZF31_9BACT</name>
<feature type="compositionally biased region" description="Low complexity" evidence="1">
    <location>
        <begin position="638"/>
        <end position="654"/>
    </location>
</feature>
<evidence type="ECO:0000313" key="4">
    <source>
        <dbReference type="Proteomes" id="UP000318478"/>
    </source>
</evidence>
<comment type="caution">
    <text evidence="3">The sequence shown here is derived from an EMBL/GenBank/DDBJ whole genome shotgun (WGS) entry which is preliminary data.</text>
</comment>
<protein>
    <recommendedName>
        <fullName evidence="5">YXWGXW repeat (2 copies)</fullName>
    </recommendedName>
</protein>
<accession>A0A5C5ZF31</accession>
<feature type="compositionally biased region" description="Basic and acidic residues" evidence="1">
    <location>
        <begin position="500"/>
        <end position="523"/>
    </location>
</feature>
<feature type="compositionally biased region" description="Low complexity" evidence="1">
    <location>
        <begin position="462"/>
        <end position="499"/>
    </location>
</feature>
<dbReference type="OrthoDB" id="273229at2"/>
<feature type="compositionally biased region" description="Low complexity" evidence="1">
    <location>
        <begin position="556"/>
        <end position="616"/>
    </location>
</feature>
<gene>
    <name evidence="3" type="ORF">Pla123a_07920</name>
</gene>